<dbReference type="GO" id="GO:0043531">
    <property type="term" value="F:ADP binding"/>
    <property type="evidence" value="ECO:0007669"/>
    <property type="project" value="InterPro"/>
</dbReference>
<evidence type="ECO:0000256" key="3">
    <source>
        <dbReference type="ARBA" id="ARBA00023125"/>
    </source>
</evidence>
<dbReference type="InterPro" id="IPR011990">
    <property type="entry name" value="TPR-like_helical_dom_sf"/>
</dbReference>
<dbReference type="PANTHER" id="PTHR35807:SF1">
    <property type="entry name" value="TRANSCRIPTIONAL REGULATOR REDD"/>
    <property type="match status" value="1"/>
</dbReference>
<dbReference type="InterPro" id="IPR027417">
    <property type="entry name" value="P-loop_NTPase"/>
</dbReference>
<dbReference type="InterPro" id="IPR001867">
    <property type="entry name" value="OmpR/PhoB-type_DNA-bd"/>
</dbReference>
<evidence type="ECO:0000313" key="9">
    <source>
        <dbReference type="Proteomes" id="UP000317685"/>
    </source>
</evidence>
<evidence type="ECO:0000313" key="8">
    <source>
        <dbReference type="EMBL" id="TWG17171.1"/>
    </source>
</evidence>
<organism evidence="8 9">
    <name type="scientific">Micromonospora taraxaci</name>
    <dbReference type="NCBI Taxonomy" id="1316803"/>
    <lineage>
        <taxon>Bacteria</taxon>
        <taxon>Bacillati</taxon>
        <taxon>Actinomycetota</taxon>
        <taxon>Actinomycetes</taxon>
        <taxon>Micromonosporales</taxon>
        <taxon>Micromonosporaceae</taxon>
        <taxon>Micromonospora</taxon>
    </lineage>
</organism>
<dbReference type="GO" id="GO:0000160">
    <property type="term" value="P:phosphorelay signal transduction system"/>
    <property type="evidence" value="ECO:0007669"/>
    <property type="project" value="InterPro"/>
</dbReference>
<proteinExistence type="inferred from homology"/>
<accession>A0A561VZZ0</accession>
<dbReference type="AlphaFoldDB" id="A0A561VZZ0"/>
<dbReference type="InterPro" id="IPR036388">
    <property type="entry name" value="WH-like_DNA-bd_sf"/>
</dbReference>
<dbReference type="GeneID" id="300128090"/>
<dbReference type="Pfam" id="PF00486">
    <property type="entry name" value="Trans_reg_C"/>
    <property type="match status" value="1"/>
</dbReference>
<dbReference type="Pfam" id="PF13424">
    <property type="entry name" value="TPR_12"/>
    <property type="match status" value="1"/>
</dbReference>
<name>A0A561VZZ0_9ACTN</name>
<dbReference type="InterPro" id="IPR005158">
    <property type="entry name" value="BTAD"/>
</dbReference>
<dbReference type="InterPro" id="IPR051677">
    <property type="entry name" value="AfsR-DnrI-RedD_regulator"/>
</dbReference>
<dbReference type="InterPro" id="IPR019734">
    <property type="entry name" value="TPR_rpt"/>
</dbReference>
<dbReference type="InterPro" id="IPR002182">
    <property type="entry name" value="NB-ARC"/>
</dbReference>
<protein>
    <submittedName>
        <fullName evidence="8">DNA-binding SARP family transcriptional activator</fullName>
    </submittedName>
</protein>
<evidence type="ECO:0000256" key="5">
    <source>
        <dbReference type="PROSITE-ProRule" id="PRU00339"/>
    </source>
</evidence>
<keyword evidence="5" id="KW-0802">TPR repeat</keyword>
<dbReference type="PROSITE" id="PS51755">
    <property type="entry name" value="OMPR_PHOB"/>
    <property type="match status" value="1"/>
</dbReference>
<dbReference type="Proteomes" id="UP000317685">
    <property type="component" value="Unassembled WGS sequence"/>
</dbReference>
<feature type="DNA-binding region" description="OmpR/PhoB-type" evidence="6">
    <location>
        <begin position="1"/>
        <end position="107"/>
    </location>
</feature>
<evidence type="ECO:0000256" key="6">
    <source>
        <dbReference type="PROSITE-ProRule" id="PRU01091"/>
    </source>
</evidence>
<keyword evidence="2" id="KW-0805">Transcription regulation</keyword>
<feature type="domain" description="OmpR/PhoB-type" evidence="7">
    <location>
        <begin position="1"/>
        <end position="107"/>
    </location>
</feature>
<evidence type="ECO:0000259" key="7">
    <source>
        <dbReference type="PROSITE" id="PS51755"/>
    </source>
</evidence>
<keyword evidence="4" id="KW-0804">Transcription</keyword>
<keyword evidence="9" id="KW-1185">Reference proteome</keyword>
<evidence type="ECO:0000256" key="2">
    <source>
        <dbReference type="ARBA" id="ARBA00023015"/>
    </source>
</evidence>
<dbReference type="PANTHER" id="PTHR35807">
    <property type="entry name" value="TRANSCRIPTIONAL REGULATOR REDD-RELATED"/>
    <property type="match status" value="1"/>
</dbReference>
<dbReference type="Gene3D" id="1.10.10.10">
    <property type="entry name" value="Winged helix-like DNA-binding domain superfamily/Winged helix DNA-binding domain"/>
    <property type="match status" value="1"/>
</dbReference>
<evidence type="ECO:0000256" key="1">
    <source>
        <dbReference type="ARBA" id="ARBA00005820"/>
    </source>
</evidence>
<comment type="similarity">
    <text evidence="1">Belongs to the AfsR/DnrI/RedD regulatory family.</text>
</comment>
<comment type="caution">
    <text evidence="8">The sequence shown here is derived from an EMBL/GenBank/DDBJ whole genome shotgun (WGS) entry which is preliminary data.</text>
</comment>
<dbReference type="GO" id="GO:0003677">
    <property type="term" value="F:DNA binding"/>
    <property type="evidence" value="ECO:0007669"/>
    <property type="project" value="UniProtKB-UniRule"/>
</dbReference>
<dbReference type="Gene3D" id="1.25.40.10">
    <property type="entry name" value="Tetratricopeptide repeat domain"/>
    <property type="match status" value="2"/>
</dbReference>
<dbReference type="SUPFAM" id="SSF52540">
    <property type="entry name" value="P-loop containing nucleoside triphosphate hydrolases"/>
    <property type="match status" value="1"/>
</dbReference>
<sequence length="970" mass="104448">MTVTHDDETPLCFGVLGPVRVWRKGEQVDLGPRQQRLILGLLLANAGQPVSVGEIIEVVWGQHPPQSAVNVVHRYVGALRRLFEPGLPARSAGRWLLGDAAGYRMQVDAGNLDLLRLRSLADQARSDGGAGRFAEAMSAYEEALGLWRGPCGGASKLGANDHLAFSVVDHECADLAREATSLALRLERARSVLPVLRCVADHRPWDEALQAQLLLALSADGQQAEAIALFQNVRRRLAEELGVDPGEELREAYQVVLRQNAAGTTASVADEPSSPSPHSGRVQIARAPSLTEVLPAQLPADLPHFTGRDDAQRRTLGLVNGHVLTQASMPVLAIDGIPGIGKTSLAIHLAHQLADAYPDGQLYVDLQGFDPEQSLLHPAEALQGFLNALGVADADMPASQHARSGLYRSVLASRRILVVLDNAHSVEQVRPLLPGAPGCLVLVTSRKRLTGLATAHGAHLMTLDVLSQEDARSFLTARIGTARTSADLPALDEIIERCGRLPLALAVVAGRALSHPDHSLTAIARALRDAQGSLDGFSDMSDDIRAIFSWSYRMLGARAARMFRLLSLQPVPDVTVPAMASLAGVPVGEARLLVCELVGTGLIVEHTPGRFTTHDLVWAYARELVHLHEDDEAREQASRRLVQHYQQTAYAASRLLAPGQALDPPKAMDTVAVGQLAGATEAVAWLNADRHVLKAVVHRQIEDGDVASAWQLAMSLQIFYQREGWWQDWVTVARACLRAVTTAGDAIGRAHMVWSLAGAEHALGDDDTAARLLRQALDLYNGLGYRSEQALVYRDLGQVSSTQENYRDAVAYHERALRLVESLEDLPNQVSVLCCLATAYSGLGRHDASADLVGRALSIAEALGDLDGQGLCHETLAHGRRVGGDLSGALVGMKRAAAVYRQAGSRMNRVGCLVHLGDVALAVDDRVGAREAWQEALDLVRHLSVPQVADIRDRLDRLDADAAARALVGR</sequence>
<dbReference type="RefSeq" id="WP_167524811.1">
    <property type="nucleotide sequence ID" value="NZ_VIWZ01000001.1"/>
</dbReference>
<dbReference type="PROSITE" id="PS50005">
    <property type="entry name" value="TPR"/>
    <property type="match status" value="1"/>
</dbReference>
<dbReference type="SMART" id="SM00862">
    <property type="entry name" value="Trans_reg_C"/>
    <property type="match status" value="1"/>
</dbReference>
<dbReference type="EMBL" id="VIWZ01000001">
    <property type="protein sequence ID" value="TWG17171.1"/>
    <property type="molecule type" value="Genomic_DNA"/>
</dbReference>
<dbReference type="SUPFAM" id="SSF48452">
    <property type="entry name" value="TPR-like"/>
    <property type="match status" value="2"/>
</dbReference>
<dbReference type="SMART" id="SM00028">
    <property type="entry name" value="TPR"/>
    <property type="match status" value="5"/>
</dbReference>
<dbReference type="Pfam" id="PF00931">
    <property type="entry name" value="NB-ARC"/>
    <property type="match status" value="1"/>
</dbReference>
<dbReference type="PRINTS" id="PR00364">
    <property type="entry name" value="DISEASERSIST"/>
</dbReference>
<dbReference type="SMART" id="SM01043">
    <property type="entry name" value="BTAD"/>
    <property type="match status" value="1"/>
</dbReference>
<dbReference type="Gene3D" id="3.40.50.300">
    <property type="entry name" value="P-loop containing nucleotide triphosphate hydrolases"/>
    <property type="match status" value="1"/>
</dbReference>
<evidence type="ECO:0000256" key="4">
    <source>
        <dbReference type="ARBA" id="ARBA00023163"/>
    </source>
</evidence>
<reference evidence="8 9" key="1">
    <citation type="submission" date="2019-06" db="EMBL/GenBank/DDBJ databases">
        <title>Sequencing the genomes of 1000 actinobacteria strains.</title>
        <authorList>
            <person name="Klenk H.-P."/>
        </authorList>
    </citation>
    <scope>NUCLEOTIDE SEQUENCE [LARGE SCALE GENOMIC DNA]</scope>
    <source>
        <strain evidence="8 9">DSM 45885</strain>
    </source>
</reference>
<dbReference type="InterPro" id="IPR016032">
    <property type="entry name" value="Sig_transdc_resp-reg_C-effctor"/>
</dbReference>
<dbReference type="SUPFAM" id="SSF46894">
    <property type="entry name" value="C-terminal effector domain of the bipartite response regulators"/>
    <property type="match status" value="1"/>
</dbReference>
<keyword evidence="3 6" id="KW-0238">DNA-binding</keyword>
<feature type="repeat" description="TPR" evidence="5">
    <location>
        <begin position="790"/>
        <end position="823"/>
    </location>
</feature>
<gene>
    <name evidence="8" type="ORF">FHU34_112512</name>
</gene>
<dbReference type="Pfam" id="PF03704">
    <property type="entry name" value="BTAD"/>
    <property type="match status" value="1"/>
</dbReference>
<dbReference type="GO" id="GO:0006355">
    <property type="term" value="P:regulation of DNA-templated transcription"/>
    <property type="evidence" value="ECO:0007669"/>
    <property type="project" value="InterPro"/>
</dbReference>